<evidence type="ECO:0000259" key="3">
    <source>
        <dbReference type="Pfam" id="PF03413"/>
    </source>
</evidence>
<feature type="compositionally biased region" description="Low complexity" evidence="1">
    <location>
        <begin position="108"/>
        <end position="124"/>
    </location>
</feature>
<evidence type="ECO:0000313" key="5">
    <source>
        <dbReference type="Proteomes" id="UP001059836"/>
    </source>
</evidence>
<gene>
    <name evidence="4" type="ORF">GII31_11080</name>
</gene>
<dbReference type="Gene3D" id="3.30.505.20">
    <property type="match status" value="2"/>
</dbReference>
<feature type="domain" description="PepSY" evidence="3">
    <location>
        <begin position="43"/>
        <end position="91"/>
    </location>
</feature>
<dbReference type="EMBL" id="CP045809">
    <property type="protein sequence ID" value="QHN35352.1"/>
    <property type="molecule type" value="Genomic_DNA"/>
</dbReference>
<dbReference type="InterPro" id="IPR025711">
    <property type="entry name" value="PepSY"/>
</dbReference>
<keyword evidence="5" id="KW-1185">Reference proteome</keyword>
<protein>
    <recommendedName>
        <fullName evidence="3">PepSY domain-containing protein</fullName>
    </recommendedName>
</protein>
<evidence type="ECO:0000256" key="1">
    <source>
        <dbReference type="SAM" id="MobiDB-lite"/>
    </source>
</evidence>
<feature type="signal peptide" evidence="2">
    <location>
        <begin position="1"/>
        <end position="31"/>
    </location>
</feature>
<dbReference type="Pfam" id="PF03413">
    <property type="entry name" value="PepSY"/>
    <property type="match status" value="2"/>
</dbReference>
<dbReference type="Proteomes" id="UP001059836">
    <property type="component" value="Chromosome"/>
</dbReference>
<name>A0ABX6IHN4_9ACTN</name>
<proteinExistence type="predicted"/>
<evidence type="ECO:0000313" key="4">
    <source>
        <dbReference type="EMBL" id="QHN35352.1"/>
    </source>
</evidence>
<organism evidence="4 5">
    <name type="scientific">Gordonia pseudamarae</name>
    <dbReference type="NCBI Taxonomy" id="2831662"/>
    <lineage>
        <taxon>Bacteria</taxon>
        <taxon>Bacillati</taxon>
        <taxon>Actinomycetota</taxon>
        <taxon>Actinomycetes</taxon>
        <taxon>Mycobacteriales</taxon>
        <taxon>Gordoniaceae</taxon>
        <taxon>Gordonia</taxon>
    </lineage>
</organism>
<feature type="region of interest" description="Disordered" evidence="1">
    <location>
        <begin position="100"/>
        <end position="126"/>
    </location>
</feature>
<reference evidence="4" key="1">
    <citation type="journal article" date="2021" name="Nat. Microbiol.">
        <title>Cocultivation of an ultrasmall environmental parasitic bacterium with lytic ability against bacteria associated with wastewater foams.</title>
        <authorList>
            <person name="Batinovic S."/>
            <person name="Rose J.J.A."/>
            <person name="Ratcliffe J."/>
            <person name="Seviour R.J."/>
            <person name="Petrovski S."/>
        </authorList>
    </citation>
    <scope>NUCLEOTIDE SEQUENCE</scope>
    <source>
        <strain evidence="4">CON9</strain>
    </source>
</reference>
<feature type="domain" description="PepSY" evidence="3">
    <location>
        <begin position="141"/>
        <end position="187"/>
    </location>
</feature>
<feature type="chain" id="PRO_5045580182" description="PepSY domain-containing protein" evidence="2">
    <location>
        <begin position="32"/>
        <end position="199"/>
    </location>
</feature>
<sequence length="199" mass="20879">MSIANTLKNKKVLIAAGAVAIAAGVGGVAYAVTGDNDELSGSTLDRASAAALKHVGEGAVTDAERGDKDDVQAYEVEVTRPDGTEVDVRLDDTFAIISVDDDRPTPAPTAAPTSTLTPTSTRPPAIRDEDRTLTADEQRRASTAALATIPGTVIDIDADDDRINGRVGAYEVEIRATDGTEWNVWLDEQFAVITATPDN</sequence>
<dbReference type="RefSeq" id="WP_213249509.1">
    <property type="nucleotide sequence ID" value="NZ_CP045806.1"/>
</dbReference>
<keyword evidence="2" id="KW-0732">Signal</keyword>
<accession>A0ABX6IHN4</accession>
<evidence type="ECO:0000256" key="2">
    <source>
        <dbReference type="SAM" id="SignalP"/>
    </source>
</evidence>